<sequence length="187" mass="21674">MAPNLNQNRLHRHMPTMPSTQSFMSSKSSTTSPAYSSLYSSSTANSYNNSINSNYRRSMPSYIAPEYNTFGDKYREPKNPFDYSDSVQEMDRQLTKIREKPSKIVKERKRIIVYVDMSNFKPEDIEVQVEQGRLIVIAEQEVELNKSTTITKRFSRKFVIPDDVRHECIATELDKYGQLKITALRAN</sequence>
<dbReference type="WBParaSite" id="RSKR_0000189900.1">
    <property type="protein sequence ID" value="RSKR_0000189900.1"/>
    <property type="gene ID" value="RSKR_0000189900"/>
</dbReference>
<protein>
    <submittedName>
        <fullName evidence="2">SHSP domain-containing protein</fullName>
    </submittedName>
</protein>
<accession>A0AC35TL48</accession>
<name>A0AC35TL48_9BILA</name>
<proteinExistence type="predicted"/>
<evidence type="ECO:0000313" key="2">
    <source>
        <dbReference type="WBParaSite" id="RSKR_0000189900.1"/>
    </source>
</evidence>
<dbReference type="Proteomes" id="UP000095286">
    <property type="component" value="Unplaced"/>
</dbReference>
<reference evidence="2" key="1">
    <citation type="submission" date="2016-11" db="UniProtKB">
        <authorList>
            <consortium name="WormBaseParasite"/>
        </authorList>
    </citation>
    <scope>IDENTIFICATION</scope>
    <source>
        <strain evidence="2">KR3021</strain>
    </source>
</reference>
<organism evidence="1 2">
    <name type="scientific">Rhabditophanes sp. KR3021</name>
    <dbReference type="NCBI Taxonomy" id="114890"/>
    <lineage>
        <taxon>Eukaryota</taxon>
        <taxon>Metazoa</taxon>
        <taxon>Ecdysozoa</taxon>
        <taxon>Nematoda</taxon>
        <taxon>Chromadorea</taxon>
        <taxon>Rhabditida</taxon>
        <taxon>Tylenchina</taxon>
        <taxon>Panagrolaimomorpha</taxon>
        <taxon>Strongyloidoidea</taxon>
        <taxon>Alloionematidae</taxon>
        <taxon>Rhabditophanes</taxon>
    </lineage>
</organism>
<evidence type="ECO:0000313" key="1">
    <source>
        <dbReference type="Proteomes" id="UP000095286"/>
    </source>
</evidence>